<feature type="transmembrane region" description="Helical" evidence="7">
    <location>
        <begin position="262"/>
        <end position="284"/>
    </location>
</feature>
<comment type="similarity">
    <text evidence="2">Belongs to the monovalent cation:proton antiporter 2 (CPA2) transporter (TC 2.A.37) family.</text>
</comment>
<dbReference type="PANTHER" id="PTHR42751">
    <property type="entry name" value="SODIUM/HYDROGEN EXCHANGER FAMILY/TRKA DOMAIN PROTEIN"/>
    <property type="match status" value="1"/>
</dbReference>
<organism evidence="9 10">
    <name type="scientific">Epilithonimonas bovis DSM 19482</name>
    <dbReference type="NCBI Taxonomy" id="1121284"/>
    <lineage>
        <taxon>Bacteria</taxon>
        <taxon>Pseudomonadati</taxon>
        <taxon>Bacteroidota</taxon>
        <taxon>Flavobacteriia</taxon>
        <taxon>Flavobacteriales</taxon>
        <taxon>Weeksellaceae</taxon>
        <taxon>Chryseobacterium group</taxon>
        <taxon>Epilithonimonas</taxon>
    </lineage>
</organism>
<evidence type="ECO:0000259" key="8">
    <source>
        <dbReference type="Pfam" id="PF00999"/>
    </source>
</evidence>
<gene>
    <name evidence="9" type="ORF">SAMN05660493_00192</name>
</gene>
<evidence type="ECO:0000256" key="3">
    <source>
        <dbReference type="ARBA" id="ARBA00022448"/>
    </source>
</evidence>
<feature type="transmembrane region" description="Helical" evidence="7">
    <location>
        <begin position="30"/>
        <end position="52"/>
    </location>
</feature>
<dbReference type="PANTHER" id="PTHR42751:SF3">
    <property type="entry name" value="SODIUM_GLUTAMATE SYMPORTER"/>
    <property type="match status" value="1"/>
</dbReference>
<reference evidence="10" key="1">
    <citation type="submission" date="2016-10" db="EMBL/GenBank/DDBJ databases">
        <authorList>
            <person name="Varghese N."/>
            <person name="Submissions S."/>
        </authorList>
    </citation>
    <scope>NUCLEOTIDE SEQUENCE [LARGE SCALE GENOMIC DNA]</scope>
    <source>
        <strain evidence="10">DSM 19482</strain>
    </source>
</reference>
<protein>
    <submittedName>
        <fullName evidence="9">Monovalent cation:H+ antiporter-2, CPA2 family</fullName>
    </submittedName>
</protein>
<feature type="transmembrane region" description="Helical" evidence="7">
    <location>
        <begin position="88"/>
        <end position="108"/>
    </location>
</feature>
<dbReference type="Pfam" id="PF00999">
    <property type="entry name" value="Na_H_Exchanger"/>
    <property type="match status" value="1"/>
</dbReference>
<keyword evidence="3" id="KW-0813">Transport</keyword>
<accession>A0A1U7PPL0</accession>
<evidence type="ECO:0000256" key="1">
    <source>
        <dbReference type="ARBA" id="ARBA00004141"/>
    </source>
</evidence>
<dbReference type="RefSeq" id="WP_076781593.1">
    <property type="nucleotide sequence ID" value="NZ_FTPU01000002.1"/>
</dbReference>
<dbReference type="InterPro" id="IPR038770">
    <property type="entry name" value="Na+/solute_symporter_sf"/>
</dbReference>
<evidence type="ECO:0000256" key="2">
    <source>
        <dbReference type="ARBA" id="ARBA00005551"/>
    </source>
</evidence>
<dbReference type="EMBL" id="FTPU01000002">
    <property type="protein sequence ID" value="SIT95545.1"/>
    <property type="molecule type" value="Genomic_DNA"/>
</dbReference>
<evidence type="ECO:0000256" key="4">
    <source>
        <dbReference type="ARBA" id="ARBA00022692"/>
    </source>
</evidence>
<evidence type="ECO:0000313" key="9">
    <source>
        <dbReference type="EMBL" id="SIT95545.1"/>
    </source>
</evidence>
<keyword evidence="4 7" id="KW-0812">Transmembrane</keyword>
<feature type="transmembrane region" description="Helical" evidence="7">
    <location>
        <begin position="291"/>
        <end position="312"/>
    </location>
</feature>
<feature type="transmembrane region" description="Helical" evidence="7">
    <location>
        <begin position="218"/>
        <end position="250"/>
    </location>
</feature>
<evidence type="ECO:0000256" key="6">
    <source>
        <dbReference type="ARBA" id="ARBA00023136"/>
    </source>
</evidence>
<dbReference type="OrthoDB" id="9781411at2"/>
<feature type="domain" description="Cation/H+ exchanger transmembrane" evidence="8">
    <location>
        <begin position="15"/>
        <end position="376"/>
    </location>
</feature>
<feature type="transmembrane region" description="Helical" evidence="7">
    <location>
        <begin position="324"/>
        <end position="350"/>
    </location>
</feature>
<dbReference type="GO" id="GO:1902600">
    <property type="term" value="P:proton transmembrane transport"/>
    <property type="evidence" value="ECO:0007669"/>
    <property type="project" value="InterPro"/>
</dbReference>
<feature type="transmembrane region" description="Helical" evidence="7">
    <location>
        <begin position="357"/>
        <end position="380"/>
    </location>
</feature>
<dbReference type="GO" id="GO:0016020">
    <property type="term" value="C:membrane"/>
    <property type="evidence" value="ECO:0007669"/>
    <property type="project" value="UniProtKB-SubCell"/>
</dbReference>
<dbReference type="Gene3D" id="1.20.1530.20">
    <property type="match status" value="1"/>
</dbReference>
<proteinExistence type="inferred from homology"/>
<feature type="transmembrane region" description="Helical" evidence="7">
    <location>
        <begin position="146"/>
        <end position="167"/>
    </location>
</feature>
<name>A0A1U7PPL0_9FLAO</name>
<feature type="transmembrane region" description="Helical" evidence="7">
    <location>
        <begin position="6"/>
        <end position="23"/>
    </location>
</feature>
<dbReference type="InterPro" id="IPR006153">
    <property type="entry name" value="Cation/H_exchanger_TM"/>
</dbReference>
<feature type="transmembrane region" description="Helical" evidence="7">
    <location>
        <begin position="179"/>
        <end position="197"/>
    </location>
</feature>
<evidence type="ECO:0000313" key="10">
    <source>
        <dbReference type="Proteomes" id="UP000187261"/>
    </source>
</evidence>
<keyword evidence="6 7" id="KW-0472">Membrane</keyword>
<feature type="transmembrane region" description="Helical" evidence="7">
    <location>
        <begin position="58"/>
        <end position="76"/>
    </location>
</feature>
<dbReference type="Proteomes" id="UP000187261">
    <property type="component" value="Unassembled WGS sequence"/>
</dbReference>
<comment type="subcellular location">
    <subcellularLocation>
        <location evidence="1">Membrane</location>
        <topology evidence="1">Multi-pass membrane protein</topology>
    </subcellularLocation>
</comment>
<keyword evidence="5 7" id="KW-1133">Transmembrane helix</keyword>
<sequence length="389" mass="42805">MNHGLLNGLFIVSLTILFLALLLKKAKQPYFIAYIIAGIILGPEVFGVISNSPTINEIGELGVILLMFFIGAEINLPDFSKSFKKPLLGTLSQLLLSFAFMVITGQILNWSWQVIILLSFVISLSSSAIIFQYLSNTGQIKSKIGLLTSGVLIMQDILIVPMMLTLNFMAKGKLETIELARTVVGGLAILIFMHFAIRKKLIKIPFRQDLIRDHDLQVFLGFVLCFGMAQVSHWFGLSAALGALLAGILVGQDKSTQWLDHALVPFRVFFLAFFFLAVGLQLNLHFAYQNIGVISLITLAVMVINSLINAMIFKGMGSTWHDSIYAGALLSQIGEFSFVLVSAAASLGVIGDYSYQMTLAVITATMMITSVWIGIIQNFIYKLPKLSHN</sequence>
<dbReference type="AlphaFoldDB" id="A0A1U7PPL0"/>
<evidence type="ECO:0000256" key="7">
    <source>
        <dbReference type="SAM" id="Phobius"/>
    </source>
</evidence>
<keyword evidence="10" id="KW-1185">Reference proteome</keyword>
<dbReference type="GO" id="GO:0015297">
    <property type="term" value="F:antiporter activity"/>
    <property type="evidence" value="ECO:0007669"/>
    <property type="project" value="InterPro"/>
</dbReference>
<feature type="transmembrane region" description="Helical" evidence="7">
    <location>
        <begin position="114"/>
        <end position="134"/>
    </location>
</feature>
<dbReference type="STRING" id="1121284.SAMN05660493_00192"/>
<evidence type="ECO:0000256" key="5">
    <source>
        <dbReference type="ARBA" id="ARBA00022989"/>
    </source>
</evidence>